<dbReference type="Pfam" id="PF06699">
    <property type="entry name" value="PIG-F"/>
    <property type="match status" value="1"/>
</dbReference>
<keyword evidence="3" id="KW-0337">GPI-anchor biosynthesis</keyword>
<comment type="caution">
    <text evidence="10">The sequence shown here is derived from an EMBL/GenBank/DDBJ whole genome shotgun (WGS) entry which is preliminary data.</text>
</comment>
<dbReference type="OrthoDB" id="17366at2759"/>
<name>A0A9N8YMD0_9GLOM</name>
<evidence type="ECO:0000256" key="6">
    <source>
        <dbReference type="ARBA" id="ARBA00022989"/>
    </source>
</evidence>
<evidence type="ECO:0000256" key="2">
    <source>
        <dbReference type="ARBA" id="ARBA00004687"/>
    </source>
</evidence>
<feature type="transmembrane region" description="Helical" evidence="9">
    <location>
        <begin position="226"/>
        <end position="252"/>
    </location>
</feature>
<evidence type="ECO:0000256" key="5">
    <source>
        <dbReference type="ARBA" id="ARBA00022824"/>
    </source>
</evidence>
<evidence type="ECO:0000256" key="3">
    <source>
        <dbReference type="ARBA" id="ARBA00022502"/>
    </source>
</evidence>
<proteinExistence type="predicted"/>
<evidence type="ECO:0000313" key="10">
    <source>
        <dbReference type="EMBL" id="CAG8433382.1"/>
    </source>
</evidence>
<comment type="subcellular location">
    <subcellularLocation>
        <location evidence="1">Endoplasmic reticulum membrane</location>
        <topology evidence="1">Multi-pass membrane protein</topology>
    </subcellularLocation>
</comment>
<evidence type="ECO:0000256" key="9">
    <source>
        <dbReference type="SAM" id="Phobius"/>
    </source>
</evidence>
<protein>
    <submittedName>
        <fullName evidence="10">8108_t:CDS:1</fullName>
    </submittedName>
</protein>
<evidence type="ECO:0000256" key="7">
    <source>
        <dbReference type="ARBA" id="ARBA00023136"/>
    </source>
</evidence>
<feature type="transmembrane region" description="Helical" evidence="9">
    <location>
        <begin position="32"/>
        <end position="53"/>
    </location>
</feature>
<feature type="region of interest" description="Disordered" evidence="8">
    <location>
        <begin position="1"/>
        <end position="23"/>
    </location>
</feature>
<keyword evidence="5" id="KW-0256">Endoplasmic reticulum</keyword>
<dbReference type="GO" id="GO:0005789">
    <property type="term" value="C:endoplasmic reticulum membrane"/>
    <property type="evidence" value="ECO:0007669"/>
    <property type="project" value="UniProtKB-SubCell"/>
</dbReference>
<dbReference type="EMBL" id="CAJVPL010000005">
    <property type="protein sequence ID" value="CAG8433382.1"/>
    <property type="molecule type" value="Genomic_DNA"/>
</dbReference>
<evidence type="ECO:0000256" key="1">
    <source>
        <dbReference type="ARBA" id="ARBA00004477"/>
    </source>
</evidence>
<comment type="pathway">
    <text evidence="2">Glycolipid biosynthesis; glycosylphosphatidylinositol-anchor biosynthesis.</text>
</comment>
<feature type="transmembrane region" description="Helical" evidence="9">
    <location>
        <begin position="121"/>
        <end position="144"/>
    </location>
</feature>
<dbReference type="GO" id="GO:0006506">
    <property type="term" value="P:GPI anchor biosynthetic process"/>
    <property type="evidence" value="ECO:0007669"/>
    <property type="project" value="UniProtKB-KW"/>
</dbReference>
<gene>
    <name evidence="10" type="ORF">AGERDE_LOCUS112</name>
</gene>
<sequence length="312" mass="34571">MSSRTRKHAQTSTSNSSSLTPSQSSTLFSFKFIPHLMLTLSQIILSTLALLHFPSYKLLDDPVKSLKSTVIILAGVQLLIEAARWTVLLDGGRKIDSDDVDTKISKTSMAKIRYMIKKRQWYFVIAVGITLFGAFFFHIIAVLFGAPLLNKVENTWLFAIYVSLLAIFPSACALRDNGPAWARIFSDNNPVTIPEKSIYYPTVATVVGAWLGAIVIPLDWDRPWQVWPIPCVIGAFLGHIVGNLVALIVCYFNVESTAEKKRIDSIVFCVAIDVDGRLDLDSGLTSNLVLRSGLASHSVLHPNIFDEKALQF</sequence>
<feature type="compositionally biased region" description="Low complexity" evidence="8">
    <location>
        <begin position="10"/>
        <end position="23"/>
    </location>
</feature>
<reference evidence="10" key="1">
    <citation type="submission" date="2021-06" db="EMBL/GenBank/DDBJ databases">
        <authorList>
            <person name="Kallberg Y."/>
            <person name="Tangrot J."/>
            <person name="Rosling A."/>
        </authorList>
    </citation>
    <scope>NUCLEOTIDE SEQUENCE</scope>
    <source>
        <strain evidence="10">MT106</strain>
    </source>
</reference>
<dbReference type="InterPro" id="IPR009580">
    <property type="entry name" value="GPI_biosynthesis_protein_Pig-F"/>
</dbReference>
<feature type="transmembrane region" description="Helical" evidence="9">
    <location>
        <begin position="156"/>
        <end position="174"/>
    </location>
</feature>
<accession>A0A9N8YMD0</accession>
<feature type="transmembrane region" description="Helical" evidence="9">
    <location>
        <begin position="65"/>
        <end position="87"/>
    </location>
</feature>
<evidence type="ECO:0000256" key="8">
    <source>
        <dbReference type="SAM" id="MobiDB-lite"/>
    </source>
</evidence>
<keyword evidence="4 9" id="KW-0812">Transmembrane</keyword>
<dbReference type="Proteomes" id="UP000789831">
    <property type="component" value="Unassembled WGS sequence"/>
</dbReference>
<organism evidence="10 11">
    <name type="scientific">Ambispora gerdemannii</name>
    <dbReference type="NCBI Taxonomy" id="144530"/>
    <lineage>
        <taxon>Eukaryota</taxon>
        <taxon>Fungi</taxon>
        <taxon>Fungi incertae sedis</taxon>
        <taxon>Mucoromycota</taxon>
        <taxon>Glomeromycotina</taxon>
        <taxon>Glomeromycetes</taxon>
        <taxon>Archaeosporales</taxon>
        <taxon>Ambisporaceae</taxon>
        <taxon>Ambispora</taxon>
    </lineage>
</organism>
<keyword evidence="6 9" id="KW-1133">Transmembrane helix</keyword>
<evidence type="ECO:0000256" key="4">
    <source>
        <dbReference type="ARBA" id="ARBA00022692"/>
    </source>
</evidence>
<keyword evidence="7 9" id="KW-0472">Membrane</keyword>
<keyword evidence="11" id="KW-1185">Reference proteome</keyword>
<feature type="transmembrane region" description="Helical" evidence="9">
    <location>
        <begin position="198"/>
        <end position="220"/>
    </location>
</feature>
<dbReference type="AlphaFoldDB" id="A0A9N8YMD0"/>
<evidence type="ECO:0000313" key="11">
    <source>
        <dbReference type="Proteomes" id="UP000789831"/>
    </source>
</evidence>